<reference evidence="12" key="1">
    <citation type="submission" date="2019-09" db="EMBL/GenBank/DDBJ databases">
        <authorList>
            <person name="Zhang L."/>
        </authorList>
    </citation>
    <scope>NUCLEOTIDE SEQUENCE</scope>
</reference>
<comment type="subcellular location">
    <subcellularLocation>
        <location evidence="8 9">Nucleus</location>
    </subcellularLocation>
</comment>
<dbReference type="PANTHER" id="PTHR31992">
    <property type="entry name" value="DOF ZINC FINGER PROTEIN DOF1.4-RELATED"/>
    <property type="match status" value="1"/>
</dbReference>
<feature type="domain" description="Dof-type" evidence="11">
    <location>
        <begin position="28"/>
        <end position="82"/>
    </location>
</feature>
<comment type="function">
    <text evidence="9">Transcription factor that binds specifically to a 5'-AA[AG]G-3' consensus core sequence.</text>
</comment>
<evidence type="ECO:0000256" key="10">
    <source>
        <dbReference type="SAM" id="MobiDB-lite"/>
    </source>
</evidence>
<dbReference type="GO" id="GO:0005634">
    <property type="term" value="C:nucleus"/>
    <property type="evidence" value="ECO:0007669"/>
    <property type="project" value="UniProtKB-SubCell"/>
</dbReference>
<keyword evidence="6 9" id="KW-0804">Transcription</keyword>
<evidence type="ECO:0000259" key="11">
    <source>
        <dbReference type="PROSITE" id="PS50884"/>
    </source>
</evidence>
<evidence type="ECO:0000256" key="3">
    <source>
        <dbReference type="ARBA" id="ARBA00022833"/>
    </source>
</evidence>
<keyword evidence="1 9" id="KW-0479">Metal-binding</keyword>
<evidence type="ECO:0000256" key="7">
    <source>
        <dbReference type="ARBA" id="ARBA00023242"/>
    </source>
</evidence>
<keyword evidence="4 9" id="KW-0805">Transcription regulation</keyword>
<sequence length="314" mass="33563">MVEKCMVMGEQRKASPDLVAADGQQAGLRCPRCDSTNTKFCYYNNYNLTQPRHFCKSCRRYWTQGGALRNVPIGGGCRKNKSSLGRSAKSKPEAASTTNTTTNSKTMTTTTTSTTTTTTPATAAAANSALSDHEPTSSSSSVTATTSPSILTPQTSSSISSFLQNPQFFESTHNYLGFLKPGSMNSSMVFQKSVSEAQNLEPVSAINGGGMWRNGNRQAPLFQHHQQQNQVGLVTDQSGVFGSSGGGIQELYHRLRAMNSSSYGSLEQHHRVQPMLTGSWGVDSTPQLAVGDLGLWGAALPWSDLQSAAGASFP</sequence>
<evidence type="ECO:0000256" key="1">
    <source>
        <dbReference type="ARBA" id="ARBA00022723"/>
    </source>
</evidence>
<evidence type="ECO:0000256" key="4">
    <source>
        <dbReference type="ARBA" id="ARBA00023015"/>
    </source>
</evidence>
<keyword evidence="3 9" id="KW-0862">Zinc</keyword>
<dbReference type="PROSITE" id="PS50884">
    <property type="entry name" value="ZF_DOF_2"/>
    <property type="match status" value="1"/>
</dbReference>
<evidence type="ECO:0000256" key="5">
    <source>
        <dbReference type="ARBA" id="ARBA00023125"/>
    </source>
</evidence>
<dbReference type="PROSITE" id="PS01361">
    <property type="entry name" value="ZF_DOF_1"/>
    <property type="match status" value="1"/>
</dbReference>
<keyword evidence="5 8" id="KW-0238">DNA-binding</keyword>
<gene>
    <name evidence="12" type="ORF">NYM_LOCUS15513</name>
</gene>
<feature type="region of interest" description="Disordered" evidence="10">
    <location>
        <begin position="72"/>
        <end position="157"/>
    </location>
</feature>
<dbReference type="Gramene" id="NC3G0222080.1">
    <property type="protein sequence ID" value="NC3G0222080.1:cds"/>
    <property type="gene ID" value="NC3G0222080"/>
</dbReference>
<name>A0A5K1BP80_9MAGN</name>
<dbReference type="GO" id="GO:0003677">
    <property type="term" value="F:DNA binding"/>
    <property type="evidence" value="ECO:0007669"/>
    <property type="project" value="UniProtKB-UniRule"/>
</dbReference>
<feature type="compositionally biased region" description="Low complexity" evidence="10">
    <location>
        <begin position="136"/>
        <end position="149"/>
    </location>
</feature>
<dbReference type="EMBL" id="LR721781">
    <property type="protein sequence ID" value="VVW17025.1"/>
    <property type="molecule type" value="Genomic_DNA"/>
</dbReference>
<evidence type="ECO:0000256" key="2">
    <source>
        <dbReference type="ARBA" id="ARBA00022771"/>
    </source>
</evidence>
<organism evidence="12">
    <name type="scientific">Nymphaea colorata</name>
    <name type="common">pocket water lily</name>
    <dbReference type="NCBI Taxonomy" id="210225"/>
    <lineage>
        <taxon>Eukaryota</taxon>
        <taxon>Viridiplantae</taxon>
        <taxon>Streptophyta</taxon>
        <taxon>Embryophyta</taxon>
        <taxon>Tracheophyta</taxon>
        <taxon>Spermatophyta</taxon>
        <taxon>Magnoliopsida</taxon>
        <taxon>Nymphaeales</taxon>
        <taxon>Nymphaeaceae</taxon>
        <taxon>Nymphaea</taxon>
    </lineage>
</organism>
<dbReference type="InterPro" id="IPR003851">
    <property type="entry name" value="Znf_Dof"/>
</dbReference>
<evidence type="ECO:0000313" key="12">
    <source>
        <dbReference type="EMBL" id="VVW17025.1"/>
    </source>
</evidence>
<dbReference type="Pfam" id="PF02701">
    <property type="entry name" value="Zn_ribbon_Dof"/>
    <property type="match status" value="1"/>
</dbReference>
<accession>A0A5K1BP80</accession>
<evidence type="ECO:0000256" key="6">
    <source>
        <dbReference type="ARBA" id="ARBA00023163"/>
    </source>
</evidence>
<dbReference type="InterPro" id="IPR045174">
    <property type="entry name" value="Dof"/>
</dbReference>
<proteinExistence type="predicted"/>
<evidence type="ECO:0000256" key="8">
    <source>
        <dbReference type="PROSITE-ProRule" id="PRU00071"/>
    </source>
</evidence>
<feature type="compositionally biased region" description="Low complexity" evidence="10">
    <location>
        <begin position="94"/>
        <end position="129"/>
    </location>
</feature>
<dbReference type="PANTHER" id="PTHR31992:SF313">
    <property type="entry name" value="DOF ZINC FINGER PROTEIN DOF5.7"/>
    <property type="match status" value="1"/>
</dbReference>
<evidence type="ECO:0000256" key="9">
    <source>
        <dbReference type="RuleBase" id="RU369094"/>
    </source>
</evidence>
<keyword evidence="2 8" id="KW-0863">Zinc-finger</keyword>
<dbReference type="AlphaFoldDB" id="A0A5K1BP80"/>
<protein>
    <recommendedName>
        <fullName evidence="9">Dof zinc finger protein</fullName>
    </recommendedName>
</protein>
<dbReference type="GO" id="GO:0008270">
    <property type="term" value="F:zinc ion binding"/>
    <property type="evidence" value="ECO:0007669"/>
    <property type="project" value="UniProtKB-KW"/>
</dbReference>
<keyword evidence="7 8" id="KW-0539">Nucleus</keyword>
<dbReference type="GO" id="GO:0003700">
    <property type="term" value="F:DNA-binding transcription factor activity"/>
    <property type="evidence" value="ECO:0007669"/>
    <property type="project" value="UniProtKB-UniRule"/>
</dbReference>